<comment type="caution">
    <text evidence="2">The sequence shown here is derived from an EMBL/GenBank/DDBJ whole genome shotgun (WGS) entry which is preliminary data.</text>
</comment>
<keyword evidence="1" id="KW-0472">Membrane</keyword>
<protein>
    <submittedName>
        <fullName evidence="2">Uncharacterized protein</fullName>
    </submittedName>
</protein>
<feature type="transmembrane region" description="Helical" evidence="1">
    <location>
        <begin position="134"/>
        <end position="152"/>
    </location>
</feature>
<keyword evidence="1" id="KW-0812">Transmembrane</keyword>
<proteinExistence type="predicted"/>
<dbReference type="EMBL" id="JARVKF010000422">
    <property type="protein sequence ID" value="KAK9414761.1"/>
    <property type="molecule type" value="Genomic_DNA"/>
</dbReference>
<sequence>MSSYLVESIPRVTGRPYFGYLSGSRGRDSPDGIQLSTFPTSDASLASHVGSTRSLLDNGGSSGYLPLQDERGARGQREILTATADIQQRTKHRFRWTRKRGLLRAIRVLFVAGKIATSMVIIDSLSYEFNAVGPLNLTMSALLILWDLIYFIEARWKNAFQLNFEIKTFTECGFFIVVLASMSYELEALRYSDSENDYYLVRNNGIRLWKGLEALTILISLTILGITGLFSYRHVRSFPRNHMLYNKSKPIIVFNANGDPIPVVVDSPLILETTMARRSFDSLLQDPESRSDEGHSR</sequence>
<feature type="transmembrane region" description="Helical" evidence="1">
    <location>
        <begin position="214"/>
        <end position="232"/>
    </location>
</feature>
<gene>
    <name evidence="2" type="ORF">SUNI508_10879</name>
</gene>
<evidence type="ECO:0000313" key="3">
    <source>
        <dbReference type="Proteomes" id="UP001408356"/>
    </source>
</evidence>
<evidence type="ECO:0000256" key="1">
    <source>
        <dbReference type="SAM" id="Phobius"/>
    </source>
</evidence>
<reference evidence="2 3" key="1">
    <citation type="journal article" date="2024" name="J. Plant Pathol.">
        <title>Sequence and assembly of the genome of Seiridium unicorne, isolate CBS 538.82, causal agent of cypress canker disease.</title>
        <authorList>
            <person name="Scali E."/>
            <person name="Rocca G.D."/>
            <person name="Danti R."/>
            <person name="Garbelotto M."/>
            <person name="Barberini S."/>
            <person name="Baroncelli R."/>
            <person name="Emiliani G."/>
        </authorList>
    </citation>
    <scope>NUCLEOTIDE SEQUENCE [LARGE SCALE GENOMIC DNA]</scope>
    <source>
        <strain evidence="2 3">BM-138-508</strain>
    </source>
</reference>
<keyword evidence="1" id="KW-1133">Transmembrane helix</keyword>
<evidence type="ECO:0000313" key="2">
    <source>
        <dbReference type="EMBL" id="KAK9414761.1"/>
    </source>
</evidence>
<name>A0ABR2UK80_9PEZI</name>
<feature type="transmembrane region" description="Helical" evidence="1">
    <location>
        <begin position="101"/>
        <end position="122"/>
    </location>
</feature>
<keyword evidence="3" id="KW-1185">Reference proteome</keyword>
<accession>A0ABR2UK80</accession>
<dbReference type="Proteomes" id="UP001408356">
    <property type="component" value="Unassembled WGS sequence"/>
</dbReference>
<organism evidence="2 3">
    <name type="scientific">Seiridium unicorne</name>
    <dbReference type="NCBI Taxonomy" id="138068"/>
    <lineage>
        <taxon>Eukaryota</taxon>
        <taxon>Fungi</taxon>
        <taxon>Dikarya</taxon>
        <taxon>Ascomycota</taxon>
        <taxon>Pezizomycotina</taxon>
        <taxon>Sordariomycetes</taxon>
        <taxon>Xylariomycetidae</taxon>
        <taxon>Amphisphaeriales</taxon>
        <taxon>Sporocadaceae</taxon>
        <taxon>Seiridium</taxon>
    </lineage>
</organism>